<dbReference type="NCBIfam" id="TIGR00452">
    <property type="entry name" value="tRNA 5-methoxyuridine(34)/uridine 5-oxyacetic acid(34) synthase CmoB"/>
    <property type="match status" value="1"/>
</dbReference>
<dbReference type="CDD" id="cd02440">
    <property type="entry name" value="AdoMet_MTases"/>
    <property type="match status" value="1"/>
</dbReference>
<dbReference type="InterPro" id="IPR027555">
    <property type="entry name" value="Mo5U34_MeTrfas-like"/>
</dbReference>
<dbReference type="Gene3D" id="3.40.50.150">
    <property type="entry name" value="Vaccinia Virus protein VP39"/>
    <property type="match status" value="1"/>
</dbReference>
<dbReference type="SUPFAM" id="SSF53335">
    <property type="entry name" value="S-adenosyl-L-methionine-dependent methyltransferases"/>
    <property type="match status" value="1"/>
</dbReference>
<dbReference type="PANTHER" id="PTHR43464:SF95">
    <property type="entry name" value="TRNA U34 CARBOXYMETHYLTRANSFERASE"/>
    <property type="match status" value="1"/>
</dbReference>
<dbReference type="InterPro" id="IPR010017">
    <property type="entry name" value="CmoB"/>
</dbReference>
<dbReference type="AlphaFoldDB" id="A0A382NYL1"/>
<organism evidence="3">
    <name type="scientific">marine metagenome</name>
    <dbReference type="NCBI Taxonomy" id="408172"/>
    <lineage>
        <taxon>unclassified sequences</taxon>
        <taxon>metagenomes</taxon>
        <taxon>ecological metagenomes</taxon>
    </lineage>
</organism>
<dbReference type="GO" id="GO:0002098">
    <property type="term" value="P:tRNA wobble uridine modification"/>
    <property type="evidence" value="ECO:0007669"/>
    <property type="project" value="InterPro"/>
</dbReference>
<dbReference type="Pfam" id="PF08003">
    <property type="entry name" value="Methyltransf_9"/>
    <property type="match status" value="1"/>
</dbReference>
<dbReference type="EMBL" id="UINC01103388">
    <property type="protein sequence ID" value="SVC65730.1"/>
    <property type="molecule type" value="Genomic_DNA"/>
</dbReference>
<name>A0A382NYL1_9ZZZZ</name>
<dbReference type="GO" id="GO:0016765">
    <property type="term" value="F:transferase activity, transferring alkyl or aryl (other than methyl) groups"/>
    <property type="evidence" value="ECO:0007669"/>
    <property type="project" value="InterPro"/>
</dbReference>
<dbReference type="NCBIfam" id="NF011650">
    <property type="entry name" value="PRK15068.1"/>
    <property type="match status" value="1"/>
</dbReference>
<dbReference type="PANTHER" id="PTHR43464">
    <property type="entry name" value="METHYLTRANSFERASE"/>
    <property type="match status" value="1"/>
</dbReference>
<dbReference type="GO" id="GO:0008168">
    <property type="term" value="F:methyltransferase activity"/>
    <property type="evidence" value="ECO:0007669"/>
    <property type="project" value="TreeGrafter"/>
</dbReference>
<gene>
    <name evidence="3" type="ORF">METZ01_LOCUS318584</name>
</gene>
<proteinExistence type="predicted"/>
<evidence type="ECO:0000256" key="2">
    <source>
        <dbReference type="ARBA" id="ARBA00022694"/>
    </source>
</evidence>
<keyword evidence="2" id="KW-0819">tRNA processing</keyword>
<reference evidence="3" key="1">
    <citation type="submission" date="2018-05" db="EMBL/GenBank/DDBJ databases">
        <authorList>
            <person name="Lanie J.A."/>
            <person name="Ng W.-L."/>
            <person name="Kazmierczak K.M."/>
            <person name="Andrzejewski T.M."/>
            <person name="Davidsen T.M."/>
            <person name="Wayne K.J."/>
            <person name="Tettelin H."/>
            <person name="Glass J.I."/>
            <person name="Rusch D."/>
            <person name="Podicherti R."/>
            <person name="Tsui H.-C.T."/>
            <person name="Winkler M.E."/>
        </authorList>
    </citation>
    <scope>NUCLEOTIDE SEQUENCE</scope>
</reference>
<evidence type="ECO:0000313" key="3">
    <source>
        <dbReference type="EMBL" id="SVC65730.1"/>
    </source>
</evidence>
<keyword evidence="1" id="KW-0808">Transferase</keyword>
<accession>A0A382NYL1</accession>
<feature type="non-terminal residue" evidence="3">
    <location>
        <position position="270"/>
    </location>
</feature>
<dbReference type="InterPro" id="IPR029063">
    <property type="entry name" value="SAM-dependent_MTases_sf"/>
</dbReference>
<sequence length="270" mass="30693">MDAEVERFFHQTAETNLARHHEALRQILADHLRQHGRIDDWRQVLDAVEPATTEPSFSNDTVCIGPPDNDYSPQLKALMPWRKGPLQIGQTFVDTEWRSDWKWQRVQPHLVDLNGKQVLDVGCGNGYHLFRMLGDGARLALGVDPTVLFNFQFTLMQKLTAHNNAYLLPLRCEHLPGFGVFDIVFSMGVLYHRRSPLDHLQELFSFLRPGGQLVLETLIVEGSNQQLLIPEDRYAKMANVWFIPSTAALETMVSRVGFEGSKTVDVTVTT</sequence>
<protein>
    <recommendedName>
        <fullName evidence="4">tRNA 5-methoxyuridine(34)/uridine 5-oxyacetic acid(34) synthase CmoB</fullName>
    </recommendedName>
</protein>
<evidence type="ECO:0000256" key="1">
    <source>
        <dbReference type="ARBA" id="ARBA00022679"/>
    </source>
</evidence>
<evidence type="ECO:0008006" key="4">
    <source>
        <dbReference type="Google" id="ProtNLM"/>
    </source>
</evidence>